<dbReference type="PANTHER" id="PTHR31121:SF2">
    <property type="entry name" value="MANNOSYLTRANSFERASE KTR5-RELATED"/>
    <property type="match status" value="1"/>
</dbReference>
<protein>
    <submittedName>
        <fullName evidence="8">Uncharacterized protein</fullName>
    </submittedName>
</protein>
<dbReference type="InterPro" id="IPR029044">
    <property type="entry name" value="Nucleotide-diphossugar_trans"/>
</dbReference>
<evidence type="ECO:0000256" key="2">
    <source>
        <dbReference type="ARBA" id="ARBA00007677"/>
    </source>
</evidence>
<evidence type="ECO:0000256" key="4">
    <source>
        <dbReference type="ARBA" id="ARBA00022679"/>
    </source>
</evidence>
<evidence type="ECO:0000256" key="1">
    <source>
        <dbReference type="ARBA" id="ARBA00004606"/>
    </source>
</evidence>
<proteinExistence type="inferred from homology"/>
<reference evidence="8" key="1">
    <citation type="submission" date="2022-10" db="EMBL/GenBank/DDBJ databases">
        <authorList>
            <person name="Byrne P K."/>
        </authorList>
    </citation>
    <scope>NUCLEOTIDE SEQUENCE</scope>
    <source>
        <strain evidence="8">ZP964</strain>
    </source>
</reference>
<keyword evidence="5" id="KW-0735">Signal-anchor</keyword>
<organism evidence="8 9">
    <name type="scientific">Saccharomyces uvarum</name>
    <name type="common">Yeast</name>
    <name type="synonym">Saccharomyces bayanus var. uvarum</name>
    <dbReference type="NCBI Taxonomy" id="230603"/>
    <lineage>
        <taxon>Eukaryota</taxon>
        <taxon>Fungi</taxon>
        <taxon>Dikarya</taxon>
        <taxon>Ascomycota</taxon>
        <taxon>Saccharomycotina</taxon>
        <taxon>Saccharomycetes</taxon>
        <taxon>Saccharomycetales</taxon>
        <taxon>Saccharomycetaceae</taxon>
        <taxon>Saccharomyces</taxon>
    </lineage>
</organism>
<dbReference type="InterPro" id="IPR002685">
    <property type="entry name" value="Glyco_trans_15"/>
</dbReference>
<keyword evidence="3" id="KW-0328">Glycosyltransferase</keyword>
<dbReference type="SUPFAM" id="SSF53448">
    <property type="entry name" value="Nucleotide-diphospho-sugar transferases"/>
    <property type="match status" value="1"/>
</dbReference>
<dbReference type="PANTHER" id="PTHR31121">
    <property type="entry name" value="ALPHA-1,2 MANNOSYLTRANSFERASE KTR1"/>
    <property type="match status" value="1"/>
</dbReference>
<sequence>MAIRLKPNVRSFLLDKRQRRRYVFLFVASILAILYYGGNWPFASRNNALDPNNLPYSYQDYSTDKDEPFFRGCTDTDLYLQDPGYTKMNASFVMLTRNEEVDDVLKTMKSIEGHFNQWFGYPYVFLNDEPFTDHFKDQVQAITNASVEFGVIDEIEWKFPAEVRDSLLFKTALEDQNDRGIMYGNMESYHQMCRFYSGLFYKHPLVSKYEWYWRIEPDVDFFCDISYDPFFEMATNNKKYGFTVLITELYWTVPNLFRATKSFIKKTANLSENLGTLWKLFTFNYNILDTKDEEISRWVNLPWDAKPKLTEKLMVDFLVEDHSQENYENDIEGIQYLVERARSKIPLMEDAIEKEEYNLCHFWSNFEIARVDLFDNEIYNAYFKHLEETGGFWTERWGDAPIHSIGLGMILDLEDVHYFRDIGYRHSSLQHCPKNAIYEQEDNLKFDKGYGFGSGCRCVCPKNEEDIEDHSSPCMDIFFELLHGKEYEQEFSGCYKPSMKDEDVIEQIRKENFKIID</sequence>
<keyword evidence="7" id="KW-1133">Transmembrane helix</keyword>
<evidence type="ECO:0000256" key="7">
    <source>
        <dbReference type="SAM" id="Phobius"/>
    </source>
</evidence>
<evidence type="ECO:0000256" key="6">
    <source>
        <dbReference type="ARBA" id="ARBA00023136"/>
    </source>
</evidence>
<keyword evidence="4" id="KW-0808">Transferase</keyword>
<evidence type="ECO:0000256" key="5">
    <source>
        <dbReference type="ARBA" id="ARBA00022968"/>
    </source>
</evidence>
<comment type="similarity">
    <text evidence="2">Belongs to the glycosyltransferase 15 family.</text>
</comment>
<evidence type="ECO:0000313" key="9">
    <source>
        <dbReference type="Proteomes" id="UP001162085"/>
    </source>
</evidence>
<name>A0ABN8WVG9_SACUV</name>
<dbReference type="PIRSF" id="PIRSF018153">
    <property type="entry name" value="Glyco_trans_15"/>
    <property type="match status" value="1"/>
</dbReference>
<dbReference type="Pfam" id="PF01793">
    <property type="entry name" value="Glyco_transf_15"/>
    <property type="match status" value="2"/>
</dbReference>
<dbReference type="Gene3D" id="3.90.550.10">
    <property type="entry name" value="Spore Coat Polysaccharide Biosynthesis Protein SpsA, Chain A"/>
    <property type="match status" value="1"/>
</dbReference>
<accession>A0ABN8WVG9</accession>
<dbReference type="Proteomes" id="UP001162085">
    <property type="component" value="Chromosome 9"/>
</dbReference>
<comment type="subcellular location">
    <subcellularLocation>
        <location evidence="1">Membrane</location>
        <topology evidence="1">Single-pass type II membrane protein</topology>
    </subcellularLocation>
</comment>
<evidence type="ECO:0000313" key="8">
    <source>
        <dbReference type="EMBL" id="CAI4065543.1"/>
    </source>
</evidence>
<keyword evidence="9" id="KW-1185">Reference proteome</keyword>
<keyword evidence="6 7" id="KW-0472">Membrane</keyword>
<feature type="transmembrane region" description="Helical" evidence="7">
    <location>
        <begin position="21"/>
        <end position="38"/>
    </location>
</feature>
<keyword evidence="7" id="KW-0812">Transmembrane</keyword>
<evidence type="ECO:0000256" key="3">
    <source>
        <dbReference type="ARBA" id="ARBA00022676"/>
    </source>
</evidence>
<gene>
    <name evidence="8" type="primary">SUVZ09G0820</name>
    <name evidence="8" type="ORF">SUVZ_09G0820</name>
</gene>
<dbReference type="EMBL" id="OX365936">
    <property type="protein sequence ID" value="CAI4065543.1"/>
    <property type="molecule type" value="Genomic_DNA"/>
</dbReference>